<sequence>MVARPRVSSEIILALAPVIIGSADIDAYASPCAERFTSVARDSNKTRMQGDQTLNCRMERRCHHRRNKEKRRTAQVMVQPVFEPESRYTDATTSGITRWEHYNTMNKFNAPTCLPILADWSDIVPALSVRTCATSFHRGTECPSLESSYNRRPCAPALTACWTPPDILPFSPYGRRTAGRCMVPYWWVPGRLSIETFRDDLFRAAISVACFLWDYMLNLGNEVESRVASLSCKGSFVAVIVLAILSTASAHAYIALRLFALWEQKRSTQVTLWTTFSITCLGLIGCSIFSLRDIYFNTILSPDPHYCILSKTPKGFVGVWACVSAFDFAAMVLVVLNALHQPYRQRFEVIERIKRDGTLSFLIVFASSIVMLVLSVLNNPEEIIVAAFLGWATDSIVLTRLFFGVEHVRSRFTDITNDHGLRNVS</sequence>
<evidence type="ECO:0000313" key="1">
    <source>
        <dbReference type="EMBL" id="KAJ3538355.1"/>
    </source>
</evidence>
<proteinExistence type="predicted"/>
<evidence type="ECO:0000313" key="2">
    <source>
        <dbReference type="Proteomes" id="UP001148662"/>
    </source>
</evidence>
<gene>
    <name evidence="1" type="ORF">NM688_g6532</name>
</gene>
<organism evidence="1 2">
    <name type="scientific">Phlebia brevispora</name>
    <dbReference type="NCBI Taxonomy" id="194682"/>
    <lineage>
        <taxon>Eukaryota</taxon>
        <taxon>Fungi</taxon>
        <taxon>Dikarya</taxon>
        <taxon>Basidiomycota</taxon>
        <taxon>Agaricomycotina</taxon>
        <taxon>Agaricomycetes</taxon>
        <taxon>Polyporales</taxon>
        <taxon>Meruliaceae</taxon>
        <taxon>Phlebia</taxon>
    </lineage>
</organism>
<accession>A0ACC1SF04</accession>
<dbReference type="EMBL" id="JANHOG010001360">
    <property type="protein sequence ID" value="KAJ3538355.1"/>
    <property type="molecule type" value="Genomic_DNA"/>
</dbReference>
<reference evidence="1" key="1">
    <citation type="submission" date="2022-07" db="EMBL/GenBank/DDBJ databases">
        <title>Genome Sequence of Phlebia brevispora.</title>
        <authorList>
            <person name="Buettner E."/>
        </authorList>
    </citation>
    <scope>NUCLEOTIDE SEQUENCE</scope>
    <source>
        <strain evidence="1">MPL23</strain>
    </source>
</reference>
<comment type="caution">
    <text evidence="1">The sequence shown here is derived from an EMBL/GenBank/DDBJ whole genome shotgun (WGS) entry which is preliminary data.</text>
</comment>
<keyword evidence="2" id="KW-1185">Reference proteome</keyword>
<protein>
    <submittedName>
        <fullName evidence="1">Uncharacterized protein</fullName>
    </submittedName>
</protein>
<name>A0ACC1SF04_9APHY</name>
<dbReference type="Proteomes" id="UP001148662">
    <property type="component" value="Unassembled WGS sequence"/>
</dbReference>